<dbReference type="KEGG" id="vg:18506580"/>
<dbReference type="Proteomes" id="UP000017651">
    <property type="component" value="Segment"/>
</dbReference>
<evidence type="ECO:0000313" key="1">
    <source>
        <dbReference type="EMBL" id="AGY47169.1"/>
    </source>
</evidence>
<dbReference type="RefSeq" id="YP_009004272.1">
    <property type="nucleotide sequence ID" value="NC_023549.1"/>
</dbReference>
<organism evidence="1 2">
    <name type="scientific">Clavibacter phage CN1A</name>
    <dbReference type="NCBI Taxonomy" id="1406793"/>
    <lineage>
        <taxon>Viruses</taxon>
        <taxon>Duplodnaviria</taxon>
        <taxon>Heunggongvirae</taxon>
        <taxon>Uroviricota</taxon>
        <taxon>Caudoviricetes</taxon>
        <taxon>Cinunavirus</taxon>
        <taxon>Cinunavirus CN1A</taxon>
    </lineage>
</organism>
<sequence length="157" mass="17765">MLKHARKSIGEIAEITGIPANNVAARMQELLEAHDWMTDRQQERLLIMEMEEFIQNARDMLENADLENYAPIAAVVLKGMTTVGNRMDARKSIVDDDINKITMAQGRLMGQVVDVALSHVRDTLKERYPETNDEEIDILLMEGMTLASRQIEGQVLV</sequence>
<evidence type="ECO:0000313" key="2">
    <source>
        <dbReference type="Proteomes" id="UP000017651"/>
    </source>
</evidence>
<protein>
    <submittedName>
        <fullName evidence="1">Uncharacterized protein</fullName>
    </submittedName>
</protein>
<accession>U5PTG1</accession>
<dbReference type="EMBL" id="KF669650">
    <property type="protein sequence ID" value="AGY47169.1"/>
    <property type="molecule type" value="Genomic_DNA"/>
</dbReference>
<gene>
    <name evidence="1" type="ORF">CN1A_60</name>
</gene>
<dbReference type="GeneID" id="18506580"/>
<reference evidence="1 2" key="1">
    <citation type="journal article" date="2013" name="Genome Announc.">
        <title>Complete Genome of Clavibacter michiganensis subsp. sepedonicusis Siphophage CN1A.</title>
        <authorList>
            <person name="Kongari R.R."/>
            <person name="Yao G.W."/>
            <person name="Chamakura K.R."/>
            <person name="Kuty Everett G.F."/>
        </authorList>
    </citation>
    <scope>NUCLEOTIDE SEQUENCE [LARGE SCALE GENOMIC DNA]</scope>
</reference>
<keyword evidence="2" id="KW-1185">Reference proteome</keyword>
<proteinExistence type="predicted"/>
<name>U5PTG1_9CAUD</name>